<evidence type="ECO:0000259" key="12">
    <source>
        <dbReference type="Pfam" id="PF02581"/>
    </source>
</evidence>
<gene>
    <name evidence="9 13" type="primary">thiE</name>
    <name evidence="13" type="ORF">V6X73_03060</name>
</gene>
<comment type="caution">
    <text evidence="13">The sequence shown here is derived from an EMBL/GenBank/DDBJ whole genome shotgun (WGS) entry which is preliminary data.</text>
</comment>
<evidence type="ECO:0000256" key="10">
    <source>
        <dbReference type="RuleBase" id="RU003826"/>
    </source>
</evidence>
<dbReference type="Gene3D" id="3.20.20.70">
    <property type="entry name" value="Aldolase class I"/>
    <property type="match status" value="1"/>
</dbReference>
<comment type="catalytic activity">
    <reaction evidence="8 9 10">
        <text>2-[(2R,5Z)-2-carboxy-4-methylthiazol-5(2H)-ylidene]ethyl phosphate + 4-amino-2-methyl-5-(diphosphooxymethyl)pyrimidine + 2 H(+) = thiamine phosphate + CO2 + diphosphate</text>
        <dbReference type="Rhea" id="RHEA:47844"/>
        <dbReference type="ChEBI" id="CHEBI:15378"/>
        <dbReference type="ChEBI" id="CHEBI:16526"/>
        <dbReference type="ChEBI" id="CHEBI:33019"/>
        <dbReference type="ChEBI" id="CHEBI:37575"/>
        <dbReference type="ChEBI" id="CHEBI:57841"/>
        <dbReference type="ChEBI" id="CHEBI:62899"/>
        <dbReference type="EC" id="2.5.1.3"/>
    </reaction>
</comment>
<comment type="pathway">
    <text evidence="1 9 11">Cofactor biosynthesis; thiamine diphosphate biosynthesis; thiamine phosphate from 4-amino-2-methyl-5-diphosphomethylpyrimidine and 4-methyl-5-(2-phosphoethyl)-thiazole: step 1/1.</text>
</comment>
<feature type="binding site" evidence="9">
    <location>
        <begin position="40"/>
        <end position="44"/>
    </location>
    <ligand>
        <name>4-amino-2-methyl-5-(diphosphooxymethyl)pyrimidine</name>
        <dbReference type="ChEBI" id="CHEBI:57841"/>
    </ligand>
</feature>
<dbReference type="NCBIfam" id="TIGR00693">
    <property type="entry name" value="thiE"/>
    <property type="match status" value="1"/>
</dbReference>
<feature type="binding site" evidence="9">
    <location>
        <position position="92"/>
    </location>
    <ligand>
        <name>Mg(2+)</name>
        <dbReference type="ChEBI" id="CHEBI:18420"/>
    </ligand>
</feature>
<dbReference type="PANTHER" id="PTHR20857:SF15">
    <property type="entry name" value="THIAMINE-PHOSPHATE SYNTHASE"/>
    <property type="match status" value="1"/>
</dbReference>
<feature type="binding site" evidence="9">
    <location>
        <position position="168"/>
    </location>
    <ligand>
        <name>2-[(2R,5Z)-2-carboxy-4-methylthiazol-5(2H)-ylidene]ethyl phosphate</name>
        <dbReference type="ChEBI" id="CHEBI:62899"/>
    </ligand>
</feature>
<dbReference type="CDD" id="cd00564">
    <property type="entry name" value="TMP_TenI"/>
    <property type="match status" value="1"/>
</dbReference>
<keyword evidence="5 9" id="KW-0784">Thiamine biosynthesis</keyword>
<dbReference type="SUPFAM" id="SSF51391">
    <property type="entry name" value="Thiamin phosphate synthase"/>
    <property type="match status" value="1"/>
</dbReference>
<dbReference type="InterPro" id="IPR034291">
    <property type="entry name" value="TMP_synthase"/>
</dbReference>
<protein>
    <recommendedName>
        <fullName evidence="9">Thiamine-phosphate synthase</fullName>
        <shortName evidence="9">TP synthase</shortName>
        <shortName evidence="9">TPS</shortName>
        <ecNumber evidence="9">2.5.1.3</ecNumber>
    </recommendedName>
    <alternativeName>
        <fullName evidence="9">Thiamine-phosphate pyrophosphorylase</fullName>
        <shortName evidence="9">TMP pyrophosphorylase</shortName>
        <shortName evidence="9">TMP-PPase</shortName>
    </alternativeName>
</protein>
<evidence type="ECO:0000256" key="5">
    <source>
        <dbReference type="ARBA" id="ARBA00022977"/>
    </source>
</evidence>
<feature type="domain" description="Thiamine phosphate synthase/TenI" evidence="12">
    <location>
        <begin position="10"/>
        <end position="191"/>
    </location>
</feature>
<dbReference type="RefSeq" id="WP_367957795.1">
    <property type="nucleotide sequence ID" value="NZ_JBAKFK010000001.1"/>
</dbReference>
<dbReference type="HAMAP" id="MF_00097">
    <property type="entry name" value="TMP_synthase"/>
    <property type="match status" value="1"/>
</dbReference>
<evidence type="ECO:0000256" key="4">
    <source>
        <dbReference type="ARBA" id="ARBA00022842"/>
    </source>
</evidence>
<dbReference type="EMBL" id="JBAKFM010000001">
    <property type="protein sequence ID" value="MEX0468709.1"/>
    <property type="molecule type" value="Genomic_DNA"/>
</dbReference>
<evidence type="ECO:0000256" key="6">
    <source>
        <dbReference type="ARBA" id="ARBA00047334"/>
    </source>
</evidence>
<dbReference type="PANTHER" id="PTHR20857">
    <property type="entry name" value="THIAMINE-PHOSPHATE PYROPHOSPHORYLASE"/>
    <property type="match status" value="1"/>
</dbReference>
<comment type="cofactor">
    <cofactor evidence="9">
        <name>Mg(2+)</name>
        <dbReference type="ChEBI" id="CHEBI:18420"/>
    </cofactor>
    <text evidence="9">Binds 1 Mg(2+) ion per subunit.</text>
</comment>
<dbReference type="EC" id="2.5.1.3" evidence="9"/>
<evidence type="ECO:0000256" key="1">
    <source>
        <dbReference type="ARBA" id="ARBA00005165"/>
    </source>
</evidence>
<proteinExistence type="inferred from homology"/>
<keyword evidence="2 9" id="KW-0808">Transferase</keyword>
<evidence type="ECO:0000256" key="11">
    <source>
        <dbReference type="RuleBase" id="RU004253"/>
    </source>
</evidence>
<comment type="caution">
    <text evidence="9">Lacks conserved residue(s) required for the propagation of feature annotation.</text>
</comment>
<feature type="binding site" evidence="9">
    <location>
        <position position="72"/>
    </location>
    <ligand>
        <name>4-amino-2-methyl-5-(diphosphooxymethyl)pyrimidine</name>
        <dbReference type="ChEBI" id="CHEBI:57841"/>
    </ligand>
</feature>
<evidence type="ECO:0000313" key="14">
    <source>
        <dbReference type="Proteomes" id="UP001556709"/>
    </source>
</evidence>
<evidence type="ECO:0000313" key="13">
    <source>
        <dbReference type="EMBL" id="MEX0468709.1"/>
    </source>
</evidence>
<feature type="binding site" evidence="9">
    <location>
        <position position="141"/>
    </location>
    <ligand>
        <name>4-amino-2-methyl-5-(diphosphooxymethyl)pyrimidine</name>
        <dbReference type="ChEBI" id="CHEBI:57841"/>
    </ligand>
</feature>
<comment type="similarity">
    <text evidence="9 10">Belongs to the thiamine-phosphate synthase family.</text>
</comment>
<feature type="binding site" evidence="9">
    <location>
        <position position="111"/>
    </location>
    <ligand>
        <name>4-amino-2-methyl-5-(diphosphooxymethyl)pyrimidine</name>
        <dbReference type="ChEBI" id="CHEBI:57841"/>
    </ligand>
</feature>
<dbReference type="InterPro" id="IPR022998">
    <property type="entry name" value="ThiamineP_synth_TenI"/>
</dbReference>
<evidence type="ECO:0000256" key="2">
    <source>
        <dbReference type="ARBA" id="ARBA00022679"/>
    </source>
</evidence>
<comment type="catalytic activity">
    <reaction evidence="6 9 10">
        <text>4-methyl-5-(2-phosphooxyethyl)-thiazole + 4-amino-2-methyl-5-(diphosphooxymethyl)pyrimidine + H(+) = thiamine phosphate + diphosphate</text>
        <dbReference type="Rhea" id="RHEA:22328"/>
        <dbReference type="ChEBI" id="CHEBI:15378"/>
        <dbReference type="ChEBI" id="CHEBI:33019"/>
        <dbReference type="ChEBI" id="CHEBI:37575"/>
        <dbReference type="ChEBI" id="CHEBI:57841"/>
        <dbReference type="ChEBI" id="CHEBI:58296"/>
        <dbReference type="EC" id="2.5.1.3"/>
    </reaction>
</comment>
<sequence length="217" mass="21811">MTAAGSITGLYAITAPRRAGQSGLLDAAAATLGAGARVLQYRDKSDDADRRLTEATALAALCRQHGAAFIINDDVDLALQANADGVHVGRDDAGVARARSALGPGRVLGVSCYADLDRAGAAVEAGADYLAFGSVYPSPTKPQAGLAPLDILAEARRRFALPVVAIGGITADNIGEVTAAGADAVAVVDAVFGADDPRSATAALIHRGFSTQGTPSS</sequence>
<name>A0ABV3TAR4_9GAMM</name>
<reference evidence="13 14" key="1">
    <citation type="submission" date="2024-02" db="EMBL/GenBank/DDBJ databases">
        <title>New especies of Spiribacter isolated from saline water.</title>
        <authorList>
            <person name="Leon M.J."/>
            <person name="De La Haba R."/>
            <person name="Sanchez-Porro C."/>
            <person name="Ventosa A."/>
        </authorList>
    </citation>
    <scope>NUCLEOTIDE SEQUENCE [LARGE SCALE GENOMIC DNA]</scope>
    <source>
        <strain evidence="14">ag22IC6-390</strain>
    </source>
</reference>
<evidence type="ECO:0000256" key="7">
    <source>
        <dbReference type="ARBA" id="ARBA00047851"/>
    </source>
</evidence>
<keyword evidence="14" id="KW-1185">Reference proteome</keyword>
<evidence type="ECO:0000256" key="9">
    <source>
        <dbReference type="HAMAP-Rule" id="MF_00097"/>
    </source>
</evidence>
<keyword evidence="3 9" id="KW-0479">Metal-binding</keyword>
<dbReference type="Proteomes" id="UP001556709">
    <property type="component" value="Unassembled WGS sequence"/>
</dbReference>
<feature type="binding site" evidence="9">
    <location>
        <begin position="138"/>
        <end position="140"/>
    </location>
    <ligand>
        <name>2-[(2R,5Z)-2-carboxy-4-methylthiazol-5(2H)-ylidene]ethyl phosphate</name>
        <dbReference type="ChEBI" id="CHEBI:62899"/>
    </ligand>
</feature>
<keyword evidence="4 9" id="KW-0460">Magnesium</keyword>
<organism evidence="13 14">
    <name type="scientific">Spiribacter pallidus</name>
    <dbReference type="NCBI Taxonomy" id="1987936"/>
    <lineage>
        <taxon>Bacteria</taxon>
        <taxon>Pseudomonadati</taxon>
        <taxon>Pseudomonadota</taxon>
        <taxon>Gammaproteobacteria</taxon>
        <taxon>Chromatiales</taxon>
        <taxon>Ectothiorhodospiraceae</taxon>
        <taxon>Spiribacter</taxon>
    </lineage>
</organism>
<dbReference type="GO" id="GO:0004789">
    <property type="term" value="F:thiamine-phosphate diphosphorylase activity"/>
    <property type="evidence" value="ECO:0007669"/>
    <property type="project" value="UniProtKB-EC"/>
</dbReference>
<comment type="catalytic activity">
    <reaction evidence="7 9 10">
        <text>2-(2-carboxy-4-methylthiazol-5-yl)ethyl phosphate + 4-amino-2-methyl-5-(diphosphooxymethyl)pyrimidine + 2 H(+) = thiamine phosphate + CO2 + diphosphate</text>
        <dbReference type="Rhea" id="RHEA:47848"/>
        <dbReference type="ChEBI" id="CHEBI:15378"/>
        <dbReference type="ChEBI" id="CHEBI:16526"/>
        <dbReference type="ChEBI" id="CHEBI:33019"/>
        <dbReference type="ChEBI" id="CHEBI:37575"/>
        <dbReference type="ChEBI" id="CHEBI:57841"/>
        <dbReference type="ChEBI" id="CHEBI:62890"/>
        <dbReference type="EC" id="2.5.1.3"/>
    </reaction>
</comment>
<feature type="binding site" evidence="9">
    <location>
        <position position="73"/>
    </location>
    <ligand>
        <name>Mg(2+)</name>
        <dbReference type="ChEBI" id="CHEBI:18420"/>
    </ligand>
</feature>
<dbReference type="Pfam" id="PF02581">
    <property type="entry name" value="TMP-TENI"/>
    <property type="match status" value="1"/>
</dbReference>
<evidence type="ECO:0000256" key="8">
    <source>
        <dbReference type="ARBA" id="ARBA00047883"/>
    </source>
</evidence>
<accession>A0ABV3TAR4</accession>
<dbReference type="InterPro" id="IPR013785">
    <property type="entry name" value="Aldolase_TIM"/>
</dbReference>
<evidence type="ECO:0000256" key="3">
    <source>
        <dbReference type="ARBA" id="ARBA00022723"/>
    </source>
</evidence>
<comment type="function">
    <text evidence="9">Condenses 4-methyl-5-(beta-hydroxyethyl)thiazole monophosphate (THZ-P) and 2-methyl-4-amino-5-hydroxymethyl pyrimidine pyrophosphate (HMP-PP) to form thiamine monophosphate (TMP).</text>
</comment>
<dbReference type="InterPro" id="IPR036206">
    <property type="entry name" value="ThiamineP_synth_sf"/>
</dbReference>